<comment type="similarity">
    <text evidence="1">Belongs to the LysR transcriptional regulatory family.</text>
</comment>
<keyword evidence="3" id="KW-0238">DNA-binding</keyword>
<dbReference type="PANTHER" id="PTHR30346">
    <property type="entry name" value="TRANSCRIPTIONAL DUAL REGULATOR HCAR-RELATED"/>
    <property type="match status" value="1"/>
</dbReference>
<dbReference type="Pfam" id="PF03466">
    <property type="entry name" value="LysR_substrate"/>
    <property type="match status" value="1"/>
</dbReference>
<sequence length="301" mass="32414">MELRQLAYFVAVCEELSFSRAAARCFISQSAISHQIARLEHDLGTQLFERSTRSVVPTDATTRLLPLAKQMLSLESAIRAAVRASGPRIRLAANMSFATRSLSAIAAARAAHPGAEIEFVIKPFRQRIAAVADGDCDMALIRGSVDHPGLTVRKLWVENLVIAVSTAHPLVGRENVTLADLGGYPLLLPPEQEQILLHNIVRAAYLPGRPAYGPPIPPDHTATMELVNRPDAWTILYADSATEGIATLRLAGRPLRVPVSAVLRTDARPSPILDTLLTTLQGVRADPPTDEPGPGESAAPE</sequence>
<dbReference type="AlphaFoldDB" id="A0A7K0DUR9"/>
<evidence type="ECO:0000256" key="6">
    <source>
        <dbReference type="SAM" id="MobiDB-lite"/>
    </source>
</evidence>
<dbReference type="PRINTS" id="PR00039">
    <property type="entry name" value="HTHLYSR"/>
</dbReference>
<proteinExistence type="inferred from homology"/>
<keyword evidence="9" id="KW-1185">Reference proteome</keyword>
<dbReference type="CDD" id="cd05466">
    <property type="entry name" value="PBP2_LTTR_substrate"/>
    <property type="match status" value="1"/>
</dbReference>
<dbReference type="PANTHER" id="PTHR30346:SF0">
    <property type="entry name" value="HCA OPERON TRANSCRIPTIONAL ACTIVATOR HCAR"/>
    <property type="match status" value="1"/>
</dbReference>
<dbReference type="Gene3D" id="3.40.190.290">
    <property type="match status" value="1"/>
</dbReference>
<dbReference type="Pfam" id="PF00126">
    <property type="entry name" value="HTH_1"/>
    <property type="match status" value="1"/>
</dbReference>
<evidence type="ECO:0000256" key="4">
    <source>
        <dbReference type="ARBA" id="ARBA00023159"/>
    </source>
</evidence>
<dbReference type="GO" id="GO:0003700">
    <property type="term" value="F:DNA-binding transcription factor activity"/>
    <property type="evidence" value="ECO:0007669"/>
    <property type="project" value="InterPro"/>
</dbReference>
<keyword evidence="4" id="KW-0010">Activator</keyword>
<protein>
    <submittedName>
        <fullName evidence="8">HTH-type transcriptional regulator ArgP</fullName>
    </submittedName>
</protein>
<dbReference type="EMBL" id="WEGI01000011">
    <property type="protein sequence ID" value="MQY29505.1"/>
    <property type="molecule type" value="Genomic_DNA"/>
</dbReference>
<dbReference type="SUPFAM" id="SSF46785">
    <property type="entry name" value="Winged helix' DNA-binding domain"/>
    <property type="match status" value="1"/>
</dbReference>
<keyword evidence="2" id="KW-0805">Transcription regulation</keyword>
<dbReference type="GO" id="GO:0003677">
    <property type="term" value="F:DNA binding"/>
    <property type="evidence" value="ECO:0007669"/>
    <property type="project" value="UniProtKB-KW"/>
</dbReference>
<organism evidence="8 9">
    <name type="scientific">Nocardia aurantia</name>
    <dbReference type="NCBI Taxonomy" id="2585199"/>
    <lineage>
        <taxon>Bacteria</taxon>
        <taxon>Bacillati</taxon>
        <taxon>Actinomycetota</taxon>
        <taxon>Actinomycetes</taxon>
        <taxon>Mycobacteriales</taxon>
        <taxon>Nocardiaceae</taxon>
        <taxon>Nocardia</taxon>
    </lineage>
</organism>
<dbReference type="PROSITE" id="PS50931">
    <property type="entry name" value="HTH_LYSR"/>
    <property type="match status" value="1"/>
</dbReference>
<name>A0A7K0DUR9_9NOCA</name>
<dbReference type="Gene3D" id="1.10.10.10">
    <property type="entry name" value="Winged helix-like DNA-binding domain superfamily/Winged helix DNA-binding domain"/>
    <property type="match status" value="1"/>
</dbReference>
<dbReference type="GO" id="GO:0032993">
    <property type="term" value="C:protein-DNA complex"/>
    <property type="evidence" value="ECO:0007669"/>
    <property type="project" value="TreeGrafter"/>
</dbReference>
<evidence type="ECO:0000313" key="8">
    <source>
        <dbReference type="EMBL" id="MQY29505.1"/>
    </source>
</evidence>
<keyword evidence="5" id="KW-0804">Transcription</keyword>
<dbReference type="InterPro" id="IPR005119">
    <property type="entry name" value="LysR_subst-bd"/>
</dbReference>
<evidence type="ECO:0000259" key="7">
    <source>
        <dbReference type="PROSITE" id="PS50931"/>
    </source>
</evidence>
<dbReference type="RefSeq" id="WP_153346747.1">
    <property type="nucleotide sequence ID" value="NZ_WEGI01000011.1"/>
</dbReference>
<evidence type="ECO:0000256" key="1">
    <source>
        <dbReference type="ARBA" id="ARBA00009437"/>
    </source>
</evidence>
<evidence type="ECO:0000313" key="9">
    <source>
        <dbReference type="Proteomes" id="UP000431401"/>
    </source>
</evidence>
<accession>A0A7K0DUR9</accession>
<dbReference type="InterPro" id="IPR036388">
    <property type="entry name" value="WH-like_DNA-bd_sf"/>
</dbReference>
<gene>
    <name evidence="8" type="primary">argP_2</name>
    <name evidence="8" type="ORF">NRB56_50950</name>
</gene>
<evidence type="ECO:0000256" key="3">
    <source>
        <dbReference type="ARBA" id="ARBA00023125"/>
    </source>
</evidence>
<evidence type="ECO:0000256" key="5">
    <source>
        <dbReference type="ARBA" id="ARBA00023163"/>
    </source>
</evidence>
<comment type="caution">
    <text evidence="8">The sequence shown here is derived from an EMBL/GenBank/DDBJ whole genome shotgun (WGS) entry which is preliminary data.</text>
</comment>
<evidence type="ECO:0000256" key="2">
    <source>
        <dbReference type="ARBA" id="ARBA00023015"/>
    </source>
</evidence>
<dbReference type="InterPro" id="IPR036390">
    <property type="entry name" value="WH_DNA-bd_sf"/>
</dbReference>
<dbReference type="FunFam" id="1.10.10.10:FF:000001">
    <property type="entry name" value="LysR family transcriptional regulator"/>
    <property type="match status" value="1"/>
</dbReference>
<dbReference type="OrthoDB" id="3176554at2"/>
<reference evidence="8 9" key="1">
    <citation type="submission" date="2019-10" db="EMBL/GenBank/DDBJ databases">
        <title>Nocardia macrotermitis sp. nov. and Nocardia aurantia sp. nov., isolated from the gut of fungus growing-termite Macrotermes natalensis.</title>
        <authorList>
            <person name="Benndorf R."/>
            <person name="Schwitalla J."/>
            <person name="Martin K."/>
            <person name="De Beer W."/>
            <person name="Kaster A.-K."/>
            <person name="Vollmers J."/>
            <person name="Poulsen M."/>
            <person name="Beemelmanns C."/>
        </authorList>
    </citation>
    <scope>NUCLEOTIDE SEQUENCE [LARGE SCALE GENOMIC DNA]</scope>
    <source>
        <strain evidence="8 9">RB56</strain>
    </source>
</reference>
<dbReference type="Proteomes" id="UP000431401">
    <property type="component" value="Unassembled WGS sequence"/>
</dbReference>
<dbReference type="SUPFAM" id="SSF53850">
    <property type="entry name" value="Periplasmic binding protein-like II"/>
    <property type="match status" value="1"/>
</dbReference>
<feature type="domain" description="HTH lysR-type" evidence="7">
    <location>
        <begin position="1"/>
        <end position="58"/>
    </location>
</feature>
<dbReference type="InterPro" id="IPR000847">
    <property type="entry name" value="LysR_HTH_N"/>
</dbReference>
<feature type="region of interest" description="Disordered" evidence="6">
    <location>
        <begin position="281"/>
        <end position="301"/>
    </location>
</feature>